<evidence type="ECO:0000313" key="4">
    <source>
        <dbReference type="Proteomes" id="UP001500363"/>
    </source>
</evidence>
<dbReference type="CDD" id="cd05829">
    <property type="entry name" value="Sortase_F"/>
    <property type="match status" value="1"/>
</dbReference>
<dbReference type="SUPFAM" id="SSF63817">
    <property type="entry name" value="Sortase"/>
    <property type="match status" value="1"/>
</dbReference>
<sequence length="228" mass="23056">MTDPHSARLVRSVTVVLTVLLLGGCAGSGAPSSTASGGGRVESVGPATGGSPTPGSATPSPVPSGTPVRTRAAELPSATVVPAPDRVTIASIGLDLPVRAVGVAADGQMELPADPSVVGWYRFGPAPADREGSVVLGGHLDSREYGVGPLVRLRKLRPGAVIEVRTADGATARYTVEGVRDVDKQKLAVGELFARTGARRLQLVTCGGPYDANGGGYRDNLVVTASGQ</sequence>
<dbReference type="InterPro" id="IPR042001">
    <property type="entry name" value="Sortase_F"/>
</dbReference>
<dbReference type="Proteomes" id="UP001500363">
    <property type="component" value="Unassembled WGS sequence"/>
</dbReference>
<dbReference type="Pfam" id="PF04203">
    <property type="entry name" value="Sortase"/>
    <property type="match status" value="1"/>
</dbReference>
<dbReference type="Gene3D" id="2.40.260.10">
    <property type="entry name" value="Sortase"/>
    <property type="match status" value="1"/>
</dbReference>
<keyword evidence="4" id="KW-1185">Reference proteome</keyword>
<dbReference type="EMBL" id="BAAANC010000001">
    <property type="protein sequence ID" value="GAA1523587.1"/>
    <property type="molecule type" value="Genomic_DNA"/>
</dbReference>
<evidence type="ECO:0000313" key="3">
    <source>
        <dbReference type="EMBL" id="GAA1523587.1"/>
    </source>
</evidence>
<evidence type="ECO:0008006" key="5">
    <source>
        <dbReference type="Google" id="ProtNLM"/>
    </source>
</evidence>
<feature type="region of interest" description="Disordered" evidence="2">
    <location>
        <begin position="28"/>
        <end position="79"/>
    </location>
</feature>
<dbReference type="InterPro" id="IPR023365">
    <property type="entry name" value="Sortase_dom-sf"/>
</dbReference>
<proteinExistence type="predicted"/>
<gene>
    <name evidence="3" type="ORF">GCM10009741_26510</name>
</gene>
<protein>
    <recommendedName>
        <fullName evidence="5">Sortase family protein</fullName>
    </recommendedName>
</protein>
<evidence type="ECO:0000256" key="1">
    <source>
        <dbReference type="ARBA" id="ARBA00022801"/>
    </source>
</evidence>
<comment type="caution">
    <text evidence="3">The sequence shown here is derived from an EMBL/GenBank/DDBJ whole genome shotgun (WGS) entry which is preliminary data.</text>
</comment>
<reference evidence="3 4" key="1">
    <citation type="journal article" date="2019" name="Int. J. Syst. Evol. Microbiol.">
        <title>The Global Catalogue of Microorganisms (GCM) 10K type strain sequencing project: providing services to taxonomists for standard genome sequencing and annotation.</title>
        <authorList>
            <consortium name="The Broad Institute Genomics Platform"/>
            <consortium name="The Broad Institute Genome Sequencing Center for Infectious Disease"/>
            <person name="Wu L."/>
            <person name="Ma J."/>
        </authorList>
    </citation>
    <scope>NUCLEOTIDE SEQUENCE [LARGE SCALE GENOMIC DNA]</scope>
    <source>
        <strain evidence="3 4">JCM 14303</strain>
    </source>
</reference>
<name>A0ABN2ARS5_9ACTN</name>
<dbReference type="RefSeq" id="WP_344173603.1">
    <property type="nucleotide sequence ID" value="NZ_BAAANC010000001.1"/>
</dbReference>
<keyword evidence="1" id="KW-0378">Hydrolase</keyword>
<evidence type="ECO:0000256" key="2">
    <source>
        <dbReference type="SAM" id="MobiDB-lite"/>
    </source>
</evidence>
<accession>A0ABN2ARS5</accession>
<organism evidence="3 4">
    <name type="scientific">Kribbella lupini</name>
    <dbReference type="NCBI Taxonomy" id="291602"/>
    <lineage>
        <taxon>Bacteria</taxon>
        <taxon>Bacillati</taxon>
        <taxon>Actinomycetota</taxon>
        <taxon>Actinomycetes</taxon>
        <taxon>Propionibacteriales</taxon>
        <taxon>Kribbellaceae</taxon>
        <taxon>Kribbella</taxon>
    </lineage>
</organism>
<dbReference type="InterPro" id="IPR005754">
    <property type="entry name" value="Sortase"/>
</dbReference>
<feature type="compositionally biased region" description="Low complexity" evidence="2">
    <location>
        <begin position="43"/>
        <end position="68"/>
    </location>
</feature>